<accession>A0AAF1B2U1</accession>
<organism evidence="3 4">
    <name type="scientific">Daucus carota subsp. sativus</name>
    <name type="common">Carrot</name>
    <dbReference type="NCBI Taxonomy" id="79200"/>
    <lineage>
        <taxon>Eukaryota</taxon>
        <taxon>Viridiplantae</taxon>
        <taxon>Streptophyta</taxon>
        <taxon>Embryophyta</taxon>
        <taxon>Tracheophyta</taxon>
        <taxon>Spermatophyta</taxon>
        <taxon>Magnoliopsida</taxon>
        <taxon>eudicotyledons</taxon>
        <taxon>Gunneridae</taxon>
        <taxon>Pentapetalae</taxon>
        <taxon>asterids</taxon>
        <taxon>campanulids</taxon>
        <taxon>Apiales</taxon>
        <taxon>Apiaceae</taxon>
        <taxon>Apioideae</taxon>
        <taxon>Scandiceae</taxon>
        <taxon>Daucinae</taxon>
        <taxon>Daucus</taxon>
        <taxon>Daucus sect. Daucus</taxon>
    </lineage>
</organism>
<protein>
    <recommendedName>
        <fullName evidence="2">DUF8039 domain-containing protein</fullName>
    </recommendedName>
</protein>
<feature type="domain" description="DUF8039" evidence="2">
    <location>
        <begin position="315"/>
        <end position="359"/>
    </location>
</feature>
<dbReference type="PANTHER" id="PTHR33018:SF31">
    <property type="entry name" value="TRANSPOSASE, PTTA_EN_SPM, PLANT"/>
    <property type="match status" value="1"/>
</dbReference>
<proteinExistence type="predicted"/>
<dbReference type="PANTHER" id="PTHR33018">
    <property type="entry name" value="OS10G0338966 PROTEIN-RELATED"/>
    <property type="match status" value="1"/>
</dbReference>
<reference evidence="3" key="1">
    <citation type="journal article" date="2016" name="Nat. Genet.">
        <title>A high-quality carrot genome assembly provides new insights into carotenoid accumulation and asterid genome evolution.</title>
        <authorList>
            <person name="Iorizzo M."/>
            <person name="Ellison S."/>
            <person name="Senalik D."/>
            <person name="Zeng P."/>
            <person name="Satapoomin P."/>
            <person name="Huang J."/>
            <person name="Bowman M."/>
            <person name="Iovene M."/>
            <person name="Sanseverino W."/>
            <person name="Cavagnaro P."/>
            <person name="Yildiz M."/>
            <person name="Macko-Podgorni A."/>
            <person name="Moranska E."/>
            <person name="Grzebelus E."/>
            <person name="Grzebelus D."/>
            <person name="Ashrafi H."/>
            <person name="Zheng Z."/>
            <person name="Cheng S."/>
            <person name="Spooner D."/>
            <person name="Van Deynze A."/>
            <person name="Simon P."/>
        </authorList>
    </citation>
    <scope>NUCLEOTIDE SEQUENCE</scope>
    <source>
        <tissue evidence="3">Leaf</tissue>
    </source>
</reference>
<evidence type="ECO:0000313" key="4">
    <source>
        <dbReference type="Proteomes" id="UP000077755"/>
    </source>
</evidence>
<reference evidence="3" key="2">
    <citation type="submission" date="2022-03" db="EMBL/GenBank/DDBJ databases">
        <title>Draft title - Genomic analysis of global carrot germplasm unveils the trajectory of domestication and the origin of high carotenoid orange carrot.</title>
        <authorList>
            <person name="Iorizzo M."/>
            <person name="Ellison S."/>
            <person name="Senalik D."/>
            <person name="Macko-Podgorni A."/>
            <person name="Grzebelus D."/>
            <person name="Bostan H."/>
            <person name="Rolling W."/>
            <person name="Curaba J."/>
            <person name="Simon P."/>
        </authorList>
    </citation>
    <scope>NUCLEOTIDE SEQUENCE</scope>
    <source>
        <tissue evidence="3">Leaf</tissue>
    </source>
</reference>
<sequence>MDEGNAEQSDTDVSKKRSRGPTLCTKLKQRITNQNLECNISFNEYGDPIGDMLQDFRSYIGSVVRFQVDINIESWEVVDQGLKDAIWDDIKSRWKLDDSRKKNVLERAGKQWRDFKAKLTKKFLREGKDACEKYKYITEEQWKLFKEKRETEEFKRKSEKAKKSQKCNEHVHYLGPVGYAAKRTKWSLQRQVSDGSWTPKGHDDVLTRALGSKEHGGRVRGVGGGAKLKDVFGSGKSKHSGVVSVDELATITQEITKKVQKECEERMNEMVRKNEMVNLKLESIFNQLNQMGVKIPDDHFVNDVSTPNNENVRSSCQVSIDDVVPEYQLTPLPVSCDEHDNIGNAAGSFVQWPKDLVTLGQLKDDTFAFMLPSRLAMPHKCHQQRQDEAIDYLSDFLVANRNKRYILAPYIQEAFKLYVSQGGQRNNKKEFLWHHTECPQQGDMDSGFFVMRYMYDIVMLSQKQPDMNWKFNRRYRPIPIASPTFASPFNRRLRGYLTDAESPVCSSDY</sequence>
<evidence type="ECO:0000256" key="1">
    <source>
        <dbReference type="SAM" id="MobiDB-lite"/>
    </source>
</evidence>
<dbReference type="InterPro" id="IPR058352">
    <property type="entry name" value="DUF8039"/>
</dbReference>
<dbReference type="EMBL" id="CP093348">
    <property type="protein sequence ID" value="WOH04534.1"/>
    <property type="molecule type" value="Genomic_DNA"/>
</dbReference>
<evidence type="ECO:0000313" key="3">
    <source>
        <dbReference type="EMBL" id="WOH04534.1"/>
    </source>
</evidence>
<name>A0AAF1B2U1_DAUCS</name>
<evidence type="ECO:0000259" key="2">
    <source>
        <dbReference type="Pfam" id="PF26133"/>
    </source>
</evidence>
<keyword evidence="4" id="KW-1185">Reference proteome</keyword>
<feature type="region of interest" description="Disordered" evidence="1">
    <location>
        <begin position="1"/>
        <end position="20"/>
    </location>
</feature>
<dbReference type="AlphaFoldDB" id="A0AAF1B2U1"/>
<dbReference type="Pfam" id="PF26133">
    <property type="entry name" value="DUF8039"/>
    <property type="match status" value="1"/>
</dbReference>
<gene>
    <name evidence="3" type="ORF">DCAR_0623943</name>
</gene>
<dbReference type="Proteomes" id="UP000077755">
    <property type="component" value="Chromosome 6"/>
</dbReference>